<name>A0A9X4XCH6_LACJH</name>
<reference evidence="1 2" key="1">
    <citation type="submission" date="2019-11" db="EMBL/GenBank/DDBJ databases">
        <title>Gastrointestinal microbiota of Peromyscus leucopus.</title>
        <authorList>
            <person name="Milovic A."/>
            <person name="Bassam K."/>
            <person name="Barbour A.G."/>
        </authorList>
    </citation>
    <scope>NUCLEOTIDE SEQUENCE [LARGE SCALE GENOMIC DNA]</scope>
    <source>
        <strain evidence="1 2">LL8</strain>
    </source>
</reference>
<protein>
    <submittedName>
        <fullName evidence="1">Uncharacterized protein</fullName>
    </submittedName>
</protein>
<dbReference type="EMBL" id="WKKC01000021">
    <property type="protein sequence ID" value="MTE03573.1"/>
    <property type="molecule type" value="Genomic_DNA"/>
</dbReference>
<dbReference type="AlphaFoldDB" id="A0A9X4XCH6"/>
<comment type="caution">
    <text evidence="1">The sequence shown here is derived from an EMBL/GenBank/DDBJ whole genome shotgun (WGS) entry which is preliminary data.</text>
</comment>
<gene>
    <name evidence="1" type="ORF">GJU95_07305</name>
</gene>
<organism evidence="1 2">
    <name type="scientific">Lactobacillus johnsonii</name>
    <dbReference type="NCBI Taxonomy" id="33959"/>
    <lineage>
        <taxon>Bacteria</taxon>
        <taxon>Bacillati</taxon>
        <taxon>Bacillota</taxon>
        <taxon>Bacilli</taxon>
        <taxon>Lactobacillales</taxon>
        <taxon>Lactobacillaceae</taxon>
        <taxon>Lactobacillus</taxon>
    </lineage>
</organism>
<evidence type="ECO:0000313" key="1">
    <source>
        <dbReference type="EMBL" id="MTE03573.1"/>
    </source>
</evidence>
<accession>A0A9X4XCH6</accession>
<evidence type="ECO:0000313" key="2">
    <source>
        <dbReference type="Proteomes" id="UP000488295"/>
    </source>
</evidence>
<proteinExistence type="predicted"/>
<dbReference type="RefSeq" id="WP_155692750.1">
    <property type="nucleotide sequence ID" value="NZ_WKKC01000021.1"/>
</dbReference>
<sequence>MNNIITLKTTEFSTNIVKDLLKKVSLDELNFILNVLNTKSTSKQKNKKLNTLFSKEESFALIDQYENQLTNFTALTKLTGKRLSKTENLPYVNEIFTADLGYNRNIITFYQVVKVSKCSVWIKELDKKITKNCDGYNQQTYVRPVENSYNKNNGTILMRRFKQYNGTLYVNINNYSYAKPWDGQDIYEDSLD</sequence>
<dbReference type="Proteomes" id="UP000488295">
    <property type="component" value="Unassembled WGS sequence"/>
</dbReference>